<accession>A0AAN9YKM3</accession>
<dbReference type="GO" id="GO:0008168">
    <property type="term" value="F:methyltransferase activity"/>
    <property type="evidence" value="ECO:0007669"/>
    <property type="project" value="UniProtKB-KW"/>
</dbReference>
<reference evidence="4 5" key="1">
    <citation type="journal article" date="2023" name="PLoS ONE">
        <title>Cytospora paraplurivora sp. nov. isolated from orchards with fruit tree decline syndrome in Ontario, Canada.</title>
        <authorList>
            <person name="Ilyukhin E."/>
            <person name="Nguyen H.D.T."/>
            <person name="Castle A.J."/>
            <person name="Ellouze W."/>
        </authorList>
    </citation>
    <scope>NUCLEOTIDE SEQUENCE [LARGE SCALE GENOMIC DNA]</scope>
    <source>
        <strain evidence="4 5">FDS-564</strain>
    </source>
</reference>
<evidence type="ECO:0008006" key="6">
    <source>
        <dbReference type="Google" id="ProtNLM"/>
    </source>
</evidence>
<dbReference type="InterPro" id="IPR029063">
    <property type="entry name" value="SAM-dependent_MTases_sf"/>
</dbReference>
<feature type="region of interest" description="Disordered" evidence="3">
    <location>
        <begin position="1"/>
        <end position="52"/>
    </location>
</feature>
<gene>
    <name evidence="4" type="ORF">SLS53_000736</name>
</gene>
<feature type="compositionally biased region" description="Basic and acidic residues" evidence="3">
    <location>
        <begin position="574"/>
        <end position="601"/>
    </location>
</feature>
<dbReference type="InterPro" id="IPR001525">
    <property type="entry name" value="C5_MeTfrase"/>
</dbReference>
<feature type="compositionally biased region" description="Polar residues" evidence="3">
    <location>
        <begin position="559"/>
        <end position="569"/>
    </location>
</feature>
<feature type="region of interest" description="Disordered" evidence="3">
    <location>
        <begin position="466"/>
        <end position="505"/>
    </location>
</feature>
<dbReference type="Gene3D" id="3.90.120.10">
    <property type="entry name" value="DNA Methylase, subunit A, domain 2"/>
    <property type="match status" value="1"/>
</dbReference>
<evidence type="ECO:0000256" key="2">
    <source>
        <dbReference type="ARBA" id="ARBA00022679"/>
    </source>
</evidence>
<dbReference type="Pfam" id="PF00145">
    <property type="entry name" value="DNA_methylase"/>
    <property type="match status" value="1"/>
</dbReference>
<keyword evidence="2" id="KW-0808">Transferase</keyword>
<evidence type="ECO:0000256" key="1">
    <source>
        <dbReference type="ARBA" id="ARBA00022603"/>
    </source>
</evidence>
<sequence length="640" mass="71765">MRQQARGVHRVFHIHEADEGSNGRDFQDQEPHRRRSYGRQSRTQRNPPLDGTHRRVLRITVNGISLEPGMFVELREALAIGLMLTIGEDSVRSPVGACFVEIKAIWISKNDDQSVFLRGLPYTRNHNLFGRLEKKKNEVCQILEVDDDDDRPEEEQSLVEIKTEQVLRTRTLIMTNKPFPQDGKPRFDPAYNTWQKVRDFAPLTCRWKMRMESKDAAQRKAGRAYGGSLIRLAENDVPKEKHRVSDNKLREDWRGPTGKNPTPYTFGDMFCGAGGVSRGAVMAGLQFPSWPTPSDKRKTELQAIGGLRPGTDLHDVRNARVVNQPPRDGNAPLGETILGGGTQKFQHYSGTRAYTLRELACLQGFPVVHRFEGGSGQIKKQIGNAFAPCVVKVFLTHLRQHLERVDGAQHPRGPPPAPAFRPLPNLSLPSSGPYDRRPRLVKNIGPLDNYNGNLDEDEALELALQESKKTASGARRPATPRGRGNVQQVIDLRDSDDEVKDTPVGGHFAPLIGRLSINSPRTPTRPRHRHVAQLLQPSVELGSRQSSHSATRDLEPRSRSATLDFSPQPASRKRSLDDMHNGAEDQTVKDESPEKRERVDSSEELLTGDEASFMEAFEKKQKSPTSHGHSGSEDDEVWTF</sequence>
<feature type="compositionally biased region" description="Pro residues" evidence="3">
    <location>
        <begin position="412"/>
        <end position="421"/>
    </location>
</feature>
<evidence type="ECO:0000313" key="5">
    <source>
        <dbReference type="Proteomes" id="UP001320245"/>
    </source>
</evidence>
<dbReference type="GO" id="GO:0032259">
    <property type="term" value="P:methylation"/>
    <property type="evidence" value="ECO:0007669"/>
    <property type="project" value="UniProtKB-KW"/>
</dbReference>
<feature type="compositionally biased region" description="Low complexity" evidence="3">
    <location>
        <begin position="422"/>
        <end position="431"/>
    </location>
</feature>
<evidence type="ECO:0000313" key="4">
    <source>
        <dbReference type="EMBL" id="KAK7748713.1"/>
    </source>
</evidence>
<proteinExistence type="predicted"/>
<dbReference type="EMBL" id="JAJSPL020000002">
    <property type="protein sequence ID" value="KAK7748713.1"/>
    <property type="molecule type" value="Genomic_DNA"/>
</dbReference>
<feature type="region of interest" description="Disordered" evidence="3">
    <location>
        <begin position="535"/>
        <end position="640"/>
    </location>
</feature>
<keyword evidence="5" id="KW-1185">Reference proteome</keyword>
<dbReference type="InterPro" id="IPR003903">
    <property type="entry name" value="UIM_dom"/>
</dbReference>
<feature type="compositionally biased region" description="Low complexity" evidence="3">
    <location>
        <begin position="466"/>
        <end position="484"/>
    </location>
</feature>
<dbReference type="SUPFAM" id="SSF53335">
    <property type="entry name" value="S-adenosyl-L-methionine-dependent methyltransferases"/>
    <property type="match status" value="1"/>
</dbReference>
<organism evidence="4 5">
    <name type="scientific">Cytospora paraplurivora</name>
    <dbReference type="NCBI Taxonomy" id="2898453"/>
    <lineage>
        <taxon>Eukaryota</taxon>
        <taxon>Fungi</taxon>
        <taxon>Dikarya</taxon>
        <taxon>Ascomycota</taxon>
        <taxon>Pezizomycotina</taxon>
        <taxon>Sordariomycetes</taxon>
        <taxon>Sordariomycetidae</taxon>
        <taxon>Diaporthales</taxon>
        <taxon>Cytosporaceae</taxon>
        <taxon>Cytospora</taxon>
    </lineage>
</organism>
<dbReference type="PROSITE" id="PS50330">
    <property type="entry name" value="UIM"/>
    <property type="match status" value="1"/>
</dbReference>
<dbReference type="Proteomes" id="UP001320245">
    <property type="component" value="Unassembled WGS sequence"/>
</dbReference>
<protein>
    <recommendedName>
        <fullName evidence="6">S-adenosyl-L-methionine-dependent methyltransferase</fullName>
    </recommendedName>
</protein>
<comment type="caution">
    <text evidence="4">The sequence shown here is derived from an EMBL/GenBank/DDBJ whole genome shotgun (WGS) entry which is preliminary data.</text>
</comment>
<evidence type="ECO:0000256" key="3">
    <source>
        <dbReference type="SAM" id="MobiDB-lite"/>
    </source>
</evidence>
<feature type="region of interest" description="Disordered" evidence="3">
    <location>
        <begin position="406"/>
        <end position="439"/>
    </location>
</feature>
<dbReference type="AlphaFoldDB" id="A0AAN9YKM3"/>
<keyword evidence="1" id="KW-0489">Methyltransferase</keyword>
<name>A0AAN9YKM3_9PEZI</name>
<feature type="compositionally biased region" description="Basic and acidic residues" evidence="3">
    <location>
        <begin position="13"/>
        <end position="31"/>
    </location>
</feature>